<dbReference type="EMBL" id="GBXM01062902">
    <property type="protein sequence ID" value="JAH45675.1"/>
    <property type="molecule type" value="Transcribed_RNA"/>
</dbReference>
<protein>
    <submittedName>
        <fullName evidence="1">Uncharacterized protein</fullName>
    </submittedName>
</protein>
<reference evidence="1" key="1">
    <citation type="submission" date="2014-11" db="EMBL/GenBank/DDBJ databases">
        <authorList>
            <person name="Amaro Gonzalez C."/>
        </authorList>
    </citation>
    <scope>NUCLEOTIDE SEQUENCE</scope>
</reference>
<dbReference type="AlphaFoldDB" id="A0A0E9SYC3"/>
<evidence type="ECO:0000313" key="1">
    <source>
        <dbReference type="EMBL" id="JAH45675.1"/>
    </source>
</evidence>
<accession>A0A0E9SYC3</accession>
<proteinExistence type="predicted"/>
<name>A0A0E9SYC3_ANGAN</name>
<sequence length="21" mass="2338">MMKLIPGLRILLSCRNSSTGF</sequence>
<reference evidence="1" key="2">
    <citation type="journal article" date="2015" name="Fish Shellfish Immunol.">
        <title>Early steps in the European eel (Anguilla anguilla)-Vibrio vulnificus interaction in the gills: Role of the RtxA13 toxin.</title>
        <authorList>
            <person name="Callol A."/>
            <person name="Pajuelo D."/>
            <person name="Ebbesson L."/>
            <person name="Teles M."/>
            <person name="MacKenzie S."/>
            <person name="Amaro C."/>
        </authorList>
    </citation>
    <scope>NUCLEOTIDE SEQUENCE</scope>
</reference>
<organism evidence="1">
    <name type="scientific">Anguilla anguilla</name>
    <name type="common">European freshwater eel</name>
    <name type="synonym">Muraena anguilla</name>
    <dbReference type="NCBI Taxonomy" id="7936"/>
    <lineage>
        <taxon>Eukaryota</taxon>
        <taxon>Metazoa</taxon>
        <taxon>Chordata</taxon>
        <taxon>Craniata</taxon>
        <taxon>Vertebrata</taxon>
        <taxon>Euteleostomi</taxon>
        <taxon>Actinopterygii</taxon>
        <taxon>Neopterygii</taxon>
        <taxon>Teleostei</taxon>
        <taxon>Anguilliformes</taxon>
        <taxon>Anguillidae</taxon>
        <taxon>Anguilla</taxon>
    </lineage>
</organism>